<proteinExistence type="predicted"/>
<dbReference type="EMBL" id="LT598486">
    <property type="protein sequence ID" value="SCW03655.1"/>
    <property type="molecule type" value="Genomic_DNA"/>
</dbReference>
<dbReference type="GO" id="GO:0005739">
    <property type="term" value="C:mitochondrion"/>
    <property type="evidence" value="ECO:0007669"/>
    <property type="project" value="TreeGrafter"/>
</dbReference>
<keyword evidence="3" id="KW-1185">Reference proteome</keyword>
<gene>
    <name evidence="2" type="ORF">LAFE_0G15258G</name>
</gene>
<organism evidence="2 3">
    <name type="scientific">Lachancea fermentati</name>
    <name type="common">Zygosaccharomyces fermentati</name>
    <dbReference type="NCBI Taxonomy" id="4955"/>
    <lineage>
        <taxon>Eukaryota</taxon>
        <taxon>Fungi</taxon>
        <taxon>Dikarya</taxon>
        <taxon>Ascomycota</taxon>
        <taxon>Saccharomycotina</taxon>
        <taxon>Saccharomycetes</taxon>
        <taxon>Saccharomycetales</taxon>
        <taxon>Saccharomycetaceae</taxon>
        <taxon>Lachancea</taxon>
    </lineage>
</organism>
<protein>
    <submittedName>
        <fullName evidence="2">LAFE_0G15258g1_1</fullName>
    </submittedName>
</protein>
<evidence type="ECO:0000313" key="3">
    <source>
        <dbReference type="Proteomes" id="UP000190831"/>
    </source>
</evidence>
<feature type="domain" description="Oxidoreductase-like" evidence="1">
    <location>
        <begin position="67"/>
        <end position="110"/>
    </location>
</feature>
<name>A0A1G4MIG4_LACFM</name>
<reference evidence="2 3" key="1">
    <citation type="submission" date="2016-03" db="EMBL/GenBank/DDBJ databases">
        <authorList>
            <person name="Devillers H."/>
        </authorList>
    </citation>
    <scope>NUCLEOTIDE SEQUENCE [LARGE SCALE GENOMIC DNA]</scope>
    <source>
        <strain evidence="2">CBS 6772</strain>
    </source>
</reference>
<dbReference type="PANTHER" id="PTHR21193:SF3">
    <property type="entry name" value="OXIDOREDUCTASE-LIKE DOMAIN-CONTAINING PROTEIN 1"/>
    <property type="match status" value="1"/>
</dbReference>
<evidence type="ECO:0000313" key="2">
    <source>
        <dbReference type="EMBL" id="SCW03655.1"/>
    </source>
</evidence>
<dbReference type="AlphaFoldDB" id="A0A1G4MIG4"/>
<dbReference type="Proteomes" id="UP000190831">
    <property type="component" value="Chromosome G"/>
</dbReference>
<sequence length="227" mass="25997">MLGGFVLKSIVKRSIHTSRCIGMTFEGNKYGIQGSDEERMTRIFGGRIKGEPPKSTSRRLRQGSRLIAGVSVPEKPAEPDNCCMSGCATCVWELFNDDLREWKHKRKEAAEKLKGSLEKWPADFDPPLTLLDIENVPAELKTQKIKLDKQKKRGTASLFPPRTEALPQSVIEAKRKNALLRQQRKAMHEKQEEEEMEEGWNDVPVYIRAFAEFEKRKKALRSKEDKV</sequence>
<dbReference type="STRING" id="4955.A0A1G4MIG4"/>
<dbReference type="Pfam" id="PF09791">
    <property type="entry name" value="Oxidored-like"/>
    <property type="match status" value="1"/>
</dbReference>
<evidence type="ECO:0000259" key="1">
    <source>
        <dbReference type="Pfam" id="PF09791"/>
    </source>
</evidence>
<dbReference type="InterPro" id="IPR019180">
    <property type="entry name" value="Oxidoreductase-like_N"/>
</dbReference>
<dbReference type="InterPro" id="IPR039251">
    <property type="entry name" value="OXLD1"/>
</dbReference>
<dbReference type="OrthoDB" id="10064411at2759"/>
<dbReference type="OMA" id="CVWEIYN"/>
<accession>A0A1G4MIG4</accession>
<dbReference type="PANTHER" id="PTHR21193">
    <property type="entry name" value="OXIDOREDUCTASE-LIKE DOMAIN-CONTAINING PROTEIN 1"/>
    <property type="match status" value="1"/>
</dbReference>